<dbReference type="AlphaFoldDB" id="A0A0N4V1Y0"/>
<dbReference type="WBParaSite" id="EVEC_0000398301-mRNA-1">
    <property type="protein sequence ID" value="EVEC_0000398301-mRNA-1"/>
    <property type="gene ID" value="EVEC_0000398301"/>
</dbReference>
<evidence type="ECO:0000313" key="1">
    <source>
        <dbReference type="EMBL" id="VDD88548.1"/>
    </source>
</evidence>
<protein>
    <submittedName>
        <fullName evidence="3">C-type lectin domain-containing protein</fullName>
    </submittedName>
</protein>
<dbReference type="InterPro" id="IPR016187">
    <property type="entry name" value="CTDL_fold"/>
</dbReference>
<accession>A0A0N4V1Y0</accession>
<evidence type="ECO:0000313" key="2">
    <source>
        <dbReference type="Proteomes" id="UP000274131"/>
    </source>
</evidence>
<evidence type="ECO:0000313" key="3">
    <source>
        <dbReference type="WBParaSite" id="EVEC_0000398301-mRNA-1"/>
    </source>
</evidence>
<dbReference type="Proteomes" id="UP000274131">
    <property type="component" value="Unassembled WGS sequence"/>
</dbReference>
<organism evidence="3">
    <name type="scientific">Enterobius vermicularis</name>
    <name type="common">Human pinworm</name>
    <dbReference type="NCBI Taxonomy" id="51028"/>
    <lineage>
        <taxon>Eukaryota</taxon>
        <taxon>Metazoa</taxon>
        <taxon>Ecdysozoa</taxon>
        <taxon>Nematoda</taxon>
        <taxon>Chromadorea</taxon>
        <taxon>Rhabditida</taxon>
        <taxon>Spirurina</taxon>
        <taxon>Oxyuridomorpha</taxon>
        <taxon>Oxyuroidea</taxon>
        <taxon>Oxyuridae</taxon>
        <taxon>Enterobius</taxon>
    </lineage>
</organism>
<dbReference type="SUPFAM" id="SSF56436">
    <property type="entry name" value="C-type lectin-like"/>
    <property type="match status" value="1"/>
</dbReference>
<reference evidence="1 2" key="2">
    <citation type="submission" date="2018-10" db="EMBL/GenBank/DDBJ databases">
        <authorList>
            <consortium name="Pathogen Informatics"/>
        </authorList>
    </citation>
    <scope>NUCLEOTIDE SEQUENCE [LARGE SCALE GENOMIC DNA]</scope>
</reference>
<keyword evidence="2" id="KW-1185">Reference proteome</keyword>
<name>A0A0N4V1Y0_ENTVE</name>
<proteinExistence type="predicted"/>
<reference evidence="3" key="1">
    <citation type="submission" date="2017-02" db="UniProtKB">
        <authorList>
            <consortium name="WormBaseParasite"/>
        </authorList>
    </citation>
    <scope>IDENTIFICATION</scope>
</reference>
<sequence length="293" mass="33412">MYTTAAPIHVSVDNETSYFCLHDVQIESGGVISVKNAEAFCRKKIQGTLLSILGPEEERFVRDTILAQMKTQNSGKSYWRLLGVEKFYFKTHETSSLFFKRENKTFAGGTKPFYVLSKSSDDFEYDGGGRCFALSGNFSRLKDGIWIVNCNRLWKYITCKVPAAPSFSGPLQQAYLTDFEDQMKLNWPDVVIFTEGWTYILWAFMAVAVATVAEAKIVMKISADKVGEGFQKPLLVTFKEIIRKKFEDRRSGDVLKHIYDVGMSDFDRFLYESNVRGESPIRVLYDSPQALDF</sequence>
<gene>
    <name evidence="1" type="ORF">EVEC_LOCUS3691</name>
</gene>
<dbReference type="EMBL" id="UXUI01007658">
    <property type="protein sequence ID" value="VDD88548.1"/>
    <property type="molecule type" value="Genomic_DNA"/>
</dbReference>